<dbReference type="OrthoDB" id="5298295at2"/>
<evidence type="ECO:0000256" key="2">
    <source>
        <dbReference type="ARBA" id="ARBA00022475"/>
    </source>
</evidence>
<evidence type="ECO:0000256" key="1">
    <source>
        <dbReference type="ARBA" id="ARBA00004651"/>
    </source>
</evidence>
<comment type="subcellular location">
    <subcellularLocation>
        <location evidence="1">Cell membrane</location>
        <topology evidence="1">Multi-pass membrane protein</topology>
    </subcellularLocation>
</comment>
<dbReference type="RefSeq" id="WP_091938696.1">
    <property type="nucleotide sequence ID" value="NZ_FNCY01000014.1"/>
</dbReference>
<evidence type="ECO:0000256" key="3">
    <source>
        <dbReference type="ARBA" id="ARBA00022692"/>
    </source>
</evidence>
<dbReference type="AlphaFoldDB" id="A0A1G8IET6"/>
<dbReference type="STRING" id="83767.SAMN05660652_02968"/>
<keyword evidence="3 6" id="KW-0812">Transmembrane</keyword>
<protein>
    <submittedName>
        <fullName evidence="7">Hydrogenase-4 component E</fullName>
    </submittedName>
</protein>
<dbReference type="PANTHER" id="PTHR38601:SF1">
    <property type="entry name" value="HYDROGENASE-4 COMPONENT E"/>
    <property type="match status" value="1"/>
</dbReference>
<accession>A0A1G8IET6</accession>
<keyword evidence="5 6" id="KW-0472">Membrane</keyword>
<feature type="transmembrane region" description="Helical" evidence="6">
    <location>
        <begin position="39"/>
        <end position="60"/>
    </location>
</feature>
<feature type="transmembrane region" description="Helical" evidence="6">
    <location>
        <begin position="12"/>
        <end position="32"/>
    </location>
</feature>
<evidence type="ECO:0000313" key="7">
    <source>
        <dbReference type="EMBL" id="SDI17241.1"/>
    </source>
</evidence>
<keyword evidence="4 6" id="KW-1133">Transmembrane helix</keyword>
<dbReference type="Proteomes" id="UP000198607">
    <property type="component" value="Unassembled WGS sequence"/>
</dbReference>
<keyword evidence="8" id="KW-1185">Reference proteome</keyword>
<evidence type="ECO:0000256" key="6">
    <source>
        <dbReference type="SAM" id="Phobius"/>
    </source>
</evidence>
<evidence type="ECO:0000256" key="5">
    <source>
        <dbReference type="ARBA" id="ARBA00023136"/>
    </source>
</evidence>
<proteinExistence type="predicted"/>
<dbReference type="InterPro" id="IPR038730">
    <property type="entry name" value="HyfE-like"/>
</dbReference>
<feature type="transmembrane region" description="Helical" evidence="6">
    <location>
        <begin position="101"/>
        <end position="121"/>
    </location>
</feature>
<reference evidence="7 8" key="1">
    <citation type="submission" date="2016-10" db="EMBL/GenBank/DDBJ databases">
        <authorList>
            <person name="de Groot N.N."/>
        </authorList>
    </citation>
    <scope>NUCLEOTIDE SEQUENCE [LARGE SCALE GENOMIC DNA]</scope>
    <source>
        <strain evidence="7 8">DSM 5885</strain>
    </source>
</reference>
<feature type="transmembrane region" description="Helical" evidence="6">
    <location>
        <begin position="188"/>
        <end position="208"/>
    </location>
</feature>
<keyword evidence="2" id="KW-1003">Cell membrane</keyword>
<dbReference type="GO" id="GO:0005886">
    <property type="term" value="C:plasma membrane"/>
    <property type="evidence" value="ECO:0007669"/>
    <property type="project" value="UniProtKB-SubCell"/>
</dbReference>
<dbReference type="EMBL" id="FNCY01000014">
    <property type="protein sequence ID" value="SDI17241.1"/>
    <property type="molecule type" value="Genomic_DNA"/>
</dbReference>
<feature type="transmembrane region" description="Helical" evidence="6">
    <location>
        <begin position="66"/>
        <end position="89"/>
    </location>
</feature>
<evidence type="ECO:0000256" key="4">
    <source>
        <dbReference type="ARBA" id="ARBA00022989"/>
    </source>
</evidence>
<dbReference type="PANTHER" id="PTHR38601">
    <property type="entry name" value="HYDROGENASE-4 COMPONENT E"/>
    <property type="match status" value="1"/>
</dbReference>
<organism evidence="7 8">
    <name type="scientific">Propionivibrio dicarboxylicus</name>
    <dbReference type="NCBI Taxonomy" id="83767"/>
    <lineage>
        <taxon>Bacteria</taxon>
        <taxon>Pseudomonadati</taxon>
        <taxon>Pseudomonadota</taxon>
        <taxon>Betaproteobacteria</taxon>
        <taxon>Rhodocyclales</taxon>
        <taxon>Rhodocyclaceae</taxon>
        <taxon>Propionivibrio</taxon>
    </lineage>
</organism>
<feature type="transmembrane region" description="Helical" evidence="6">
    <location>
        <begin position="127"/>
        <end position="149"/>
    </location>
</feature>
<feature type="transmembrane region" description="Helical" evidence="6">
    <location>
        <begin position="161"/>
        <end position="182"/>
    </location>
</feature>
<name>A0A1G8IET6_9RHOO</name>
<sequence length="226" mass="25030">MTLAYLTSSAFASQLINLCAAILLLLGFAMLAQRRVLSLINLFMMQGLVLCTSTLIVAITTHQPHLYWSAGLTFLLKVLALPYILHRLIRRLSVKWDIETLLNIPTTMLIGIFLVIIAFNVAQPISLLSGTITRATIGIALACVLLSFLMMITRSKAVPQVIAFLAMENALFFAATSATYGMPMVVELGIALDVLVGMVILAVFFFQIREQFDSLDIRHMEKVHEE</sequence>
<gene>
    <name evidence="7" type="ORF">SAMN05660652_02968</name>
</gene>
<evidence type="ECO:0000313" key="8">
    <source>
        <dbReference type="Proteomes" id="UP000198607"/>
    </source>
</evidence>